<comment type="caution">
    <text evidence="2">The sequence shown here is derived from an EMBL/GenBank/DDBJ whole genome shotgun (WGS) entry which is preliminary data.</text>
</comment>
<gene>
    <name evidence="2" type="ORF">GGR16_002641</name>
</gene>
<sequence>MTEPTLERTLYVLVRKDTGGFLRRRLRDGSAGNTPQLYEGPSTAISAAKRSPDVEDVDDWEVVPVRVQRLEQ</sequence>
<evidence type="ECO:0000256" key="1">
    <source>
        <dbReference type="SAM" id="MobiDB-lite"/>
    </source>
</evidence>
<dbReference type="EMBL" id="JACIEN010000003">
    <property type="protein sequence ID" value="MBB4017607.1"/>
    <property type="molecule type" value="Genomic_DNA"/>
</dbReference>
<evidence type="ECO:0000313" key="2">
    <source>
        <dbReference type="EMBL" id="MBB4017607.1"/>
    </source>
</evidence>
<keyword evidence="3" id="KW-1185">Reference proteome</keyword>
<accession>A0A840C5D1</accession>
<proteinExistence type="predicted"/>
<dbReference type="Proteomes" id="UP000577362">
    <property type="component" value="Unassembled WGS sequence"/>
</dbReference>
<dbReference type="RefSeq" id="WP_183316908.1">
    <property type="nucleotide sequence ID" value="NZ_JACIEN010000003.1"/>
</dbReference>
<organism evidence="2 3">
    <name type="scientific">Chelatococcus caeni</name>
    <dbReference type="NCBI Taxonomy" id="1348468"/>
    <lineage>
        <taxon>Bacteria</taxon>
        <taxon>Pseudomonadati</taxon>
        <taxon>Pseudomonadota</taxon>
        <taxon>Alphaproteobacteria</taxon>
        <taxon>Hyphomicrobiales</taxon>
        <taxon>Chelatococcaceae</taxon>
        <taxon>Chelatococcus</taxon>
    </lineage>
</organism>
<name>A0A840C5D1_9HYPH</name>
<dbReference type="AlphaFoldDB" id="A0A840C5D1"/>
<evidence type="ECO:0000313" key="3">
    <source>
        <dbReference type="Proteomes" id="UP000577362"/>
    </source>
</evidence>
<reference evidence="2 3" key="1">
    <citation type="submission" date="2020-08" db="EMBL/GenBank/DDBJ databases">
        <title>Genomic Encyclopedia of Type Strains, Phase IV (KMG-IV): sequencing the most valuable type-strain genomes for metagenomic binning, comparative biology and taxonomic classification.</title>
        <authorList>
            <person name="Goeker M."/>
        </authorList>
    </citation>
    <scope>NUCLEOTIDE SEQUENCE [LARGE SCALE GENOMIC DNA]</scope>
    <source>
        <strain evidence="2 3">DSM 103737</strain>
    </source>
</reference>
<feature type="region of interest" description="Disordered" evidence="1">
    <location>
        <begin position="25"/>
        <end position="52"/>
    </location>
</feature>
<protein>
    <submittedName>
        <fullName evidence="2">Uncharacterized protein</fullName>
    </submittedName>
</protein>